<proteinExistence type="inferred from homology"/>
<dbReference type="AlphaFoldDB" id="A0A267MQT7"/>
<evidence type="ECO:0000256" key="6">
    <source>
        <dbReference type="PIRNR" id="PIRNR002889"/>
    </source>
</evidence>
<dbReference type="PIRSF" id="PIRSF002889">
    <property type="entry name" value="Rod_FlgB"/>
    <property type="match status" value="1"/>
</dbReference>
<dbReference type="OrthoDB" id="9792068at2"/>
<dbReference type="GO" id="GO:0071978">
    <property type="term" value="P:bacterial-type flagellum-dependent swarming motility"/>
    <property type="evidence" value="ECO:0007669"/>
    <property type="project" value="TreeGrafter"/>
</dbReference>
<dbReference type="GO" id="GO:0030694">
    <property type="term" value="C:bacterial-type flagellum basal body, rod"/>
    <property type="evidence" value="ECO:0007669"/>
    <property type="project" value="InterPro"/>
</dbReference>
<dbReference type="Pfam" id="PF00460">
    <property type="entry name" value="Flg_bb_rod"/>
    <property type="match status" value="1"/>
</dbReference>
<keyword evidence="8" id="KW-0282">Flagellum</keyword>
<evidence type="ECO:0000256" key="2">
    <source>
        <dbReference type="ARBA" id="ARBA00009677"/>
    </source>
</evidence>
<dbReference type="InterPro" id="IPR006300">
    <property type="entry name" value="FlgB"/>
</dbReference>
<comment type="subcellular location">
    <subcellularLocation>
        <location evidence="1 6">Bacterial flagellum basal body</location>
    </subcellularLocation>
</comment>
<keyword evidence="8" id="KW-0966">Cell projection</keyword>
<evidence type="ECO:0000256" key="3">
    <source>
        <dbReference type="ARBA" id="ARBA00014376"/>
    </source>
</evidence>
<evidence type="ECO:0000256" key="1">
    <source>
        <dbReference type="ARBA" id="ARBA00004117"/>
    </source>
</evidence>
<comment type="caution">
    <text evidence="8">The sequence shown here is derived from an EMBL/GenBank/DDBJ whole genome shotgun (WGS) entry which is preliminary data.</text>
</comment>
<dbReference type="PROSITE" id="PS00588">
    <property type="entry name" value="FLAGELLA_BB_ROD"/>
    <property type="match status" value="1"/>
</dbReference>
<evidence type="ECO:0000256" key="4">
    <source>
        <dbReference type="ARBA" id="ARBA00023143"/>
    </source>
</evidence>
<comment type="subunit">
    <text evidence="6">The basal body constitutes a major portion of the flagellar organelle and consists of a number of rings mounted on a central rod.</text>
</comment>
<gene>
    <name evidence="8" type="primary">flgB</name>
    <name evidence="8" type="ORF">CCE28_02280</name>
</gene>
<protein>
    <recommendedName>
        <fullName evidence="3 6">Flagellar basal body rod protein FlgB</fullName>
    </recommendedName>
</protein>
<dbReference type="PANTHER" id="PTHR30435">
    <property type="entry name" value="FLAGELLAR PROTEIN"/>
    <property type="match status" value="1"/>
</dbReference>
<dbReference type="Proteomes" id="UP000216024">
    <property type="component" value="Unassembled WGS sequence"/>
</dbReference>
<evidence type="ECO:0000313" key="9">
    <source>
        <dbReference type="Proteomes" id="UP000216024"/>
    </source>
</evidence>
<keyword evidence="4 6" id="KW-0975">Bacterial flagellum</keyword>
<evidence type="ECO:0000259" key="7">
    <source>
        <dbReference type="Pfam" id="PF00460"/>
    </source>
</evidence>
<comment type="similarity">
    <text evidence="2 6">Belongs to the flagella basal body rod proteins family.</text>
</comment>
<organism evidence="8 9">
    <name type="scientific">Anaeromicrobium sediminis</name>
    <dbReference type="NCBI Taxonomy" id="1478221"/>
    <lineage>
        <taxon>Bacteria</taxon>
        <taxon>Bacillati</taxon>
        <taxon>Bacillota</taxon>
        <taxon>Clostridia</taxon>
        <taxon>Peptostreptococcales</taxon>
        <taxon>Thermotaleaceae</taxon>
        <taxon>Anaeromicrobium</taxon>
    </lineage>
</organism>
<dbReference type="InterPro" id="IPR019776">
    <property type="entry name" value="Flagellar_basal_body_rod_CS"/>
</dbReference>
<sequence>MLEKSLRGINILEKTLNASWARNKTISNNIANADTPNYKRETVEFESILKNELFKDGSIAGTTTNEKHIPINNKFGVIGINHQTKKDMNSTYRKDGNNVNIDVEMANLAKNTIKYNMIAQRISSDFKKMKMVVRDGR</sequence>
<name>A0A267MQT7_9FIRM</name>
<evidence type="ECO:0000313" key="8">
    <source>
        <dbReference type="EMBL" id="PAB61278.1"/>
    </source>
</evidence>
<reference evidence="8 9" key="1">
    <citation type="submission" date="2017-06" db="EMBL/GenBank/DDBJ databases">
        <title>Draft genome sequence of anaerobic fermentative bacterium Anaeromicrobium sediminis DY2726D isolated from West Pacific Ocean sediments.</title>
        <authorList>
            <person name="Zeng X."/>
        </authorList>
    </citation>
    <scope>NUCLEOTIDE SEQUENCE [LARGE SCALE GENOMIC DNA]</scope>
    <source>
        <strain evidence="8 9">DY2726D</strain>
    </source>
</reference>
<accession>A0A267MQT7</accession>
<dbReference type="EMBL" id="NIBG01000001">
    <property type="protein sequence ID" value="PAB61278.1"/>
    <property type="molecule type" value="Genomic_DNA"/>
</dbReference>
<comment type="function">
    <text evidence="5 6">Structural component of flagellum, the bacterial motility apparatus. Part of the rod structure of flagellar basal body.</text>
</comment>
<dbReference type="RefSeq" id="WP_095130535.1">
    <property type="nucleotide sequence ID" value="NZ_NIBG01000001.1"/>
</dbReference>
<dbReference type="PANTHER" id="PTHR30435:SF12">
    <property type="entry name" value="FLAGELLAR BASAL BODY ROD PROTEIN FLGB"/>
    <property type="match status" value="1"/>
</dbReference>
<evidence type="ECO:0000256" key="5">
    <source>
        <dbReference type="ARBA" id="ARBA00024934"/>
    </source>
</evidence>
<dbReference type="NCBIfam" id="TIGR01396">
    <property type="entry name" value="FlgB"/>
    <property type="match status" value="1"/>
</dbReference>
<dbReference type="InterPro" id="IPR001444">
    <property type="entry name" value="Flag_bb_rod_N"/>
</dbReference>
<keyword evidence="9" id="KW-1185">Reference proteome</keyword>
<feature type="domain" description="Flagellar basal body rod protein N-terminal" evidence="7">
    <location>
        <begin position="9"/>
        <end position="39"/>
    </location>
</feature>
<keyword evidence="8" id="KW-0969">Cilium</keyword>